<accession>A0ABT5M7G7</accession>
<sequence length="88" mass="9816">MLPDDTRNQVIAPEVFALACLRNPTQAATTVWSLDDILNNLSYSTIEQLMKPEYIASSQSSFDVDSKIENVSVIGDINGRLVIRYPKN</sequence>
<proteinExistence type="predicted"/>
<evidence type="ECO:0000256" key="1">
    <source>
        <dbReference type="ARBA" id="ARBA00023002"/>
    </source>
</evidence>
<reference evidence="2 3" key="1">
    <citation type="submission" date="2023-02" db="EMBL/GenBank/DDBJ databases">
        <title>Entomopathogenic bacteria.</title>
        <authorList>
            <person name="Machado R.A."/>
        </authorList>
    </citation>
    <scope>NUCLEOTIDE SEQUENCE [LARGE SCALE GENOMIC DNA]</scope>
    <source>
        <strain evidence="2 3">XENO-7</strain>
    </source>
</reference>
<dbReference type="SUPFAM" id="SSF51197">
    <property type="entry name" value="Clavaminate synthase-like"/>
    <property type="match status" value="1"/>
</dbReference>
<evidence type="ECO:0000313" key="2">
    <source>
        <dbReference type="EMBL" id="MDC9623644.1"/>
    </source>
</evidence>
<dbReference type="Proteomes" id="UP001214757">
    <property type="component" value="Unassembled WGS sequence"/>
</dbReference>
<protein>
    <submittedName>
        <fullName evidence="2">Uncharacterized protein</fullName>
    </submittedName>
</protein>
<dbReference type="EMBL" id="JAQRFO010000060">
    <property type="protein sequence ID" value="MDC9623644.1"/>
    <property type="molecule type" value="Genomic_DNA"/>
</dbReference>
<evidence type="ECO:0000313" key="3">
    <source>
        <dbReference type="Proteomes" id="UP001214757"/>
    </source>
</evidence>
<dbReference type="RefSeq" id="WP_273581077.1">
    <property type="nucleotide sequence ID" value="NZ_JAQRFO010000060.1"/>
</dbReference>
<comment type="caution">
    <text evidence="2">The sequence shown here is derived from an EMBL/GenBank/DDBJ whole genome shotgun (WGS) entry which is preliminary data.</text>
</comment>
<keyword evidence="1" id="KW-0560">Oxidoreductase</keyword>
<organism evidence="2 3">
    <name type="scientific">Xenorhabdus aichiensis</name>
    <dbReference type="NCBI Taxonomy" id="3025874"/>
    <lineage>
        <taxon>Bacteria</taxon>
        <taxon>Pseudomonadati</taxon>
        <taxon>Pseudomonadota</taxon>
        <taxon>Gammaproteobacteria</taxon>
        <taxon>Enterobacterales</taxon>
        <taxon>Morganellaceae</taxon>
        <taxon>Xenorhabdus</taxon>
    </lineage>
</organism>
<dbReference type="InterPro" id="IPR042098">
    <property type="entry name" value="TauD-like_sf"/>
</dbReference>
<name>A0ABT5M7G7_9GAMM</name>
<gene>
    <name evidence="2" type="ORF">PSI22_18880</name>
</gene>
<keyword evidence="3" id="KW-1185">Reference proteome</keyword>
<dbReference type="Gene3D" id="3.60.130.10">
    <property type="entry name" value="Clavaminate synthase-like"/>
    <property type="match status" value="1"/>
</dbReference>